<keyword evidence="3" id="KW-0732">Signal</keyword>
<sequence>PLLAEGMPQVSEDKLVYTIKIKRGVYFQDDGCFPGGKGRELKAEDFIFSFKRTADIKTLSPNWAGLDNKIVGLDEFREYTKSCRKAEDVDYSREVEGLQAPDDYTLVIKLKKPWPQVIYGALADTAFAPVAKEAVEYYGADIISHPVGTGPFKLSTWRRGSYIELVRNPAFRGEVYPSEGESGDGEQGYLDDAGKAVPFADKVVWTIIEEFRPTWLLFLQGKLDAGVIPKDNYEEVMTGGGELTAAMKQRDIHLKTFQDP</sequence>
<evidence type="ECO:0000256" key="2">
    <source>
        <dbReference type="ARBA" id="ARBA00022448"/>
    </source>
</evidence>
<organism evidence="5">
    <name type="scientific">marine sediment metagenome</name>
    <dbReference type="NCBI Taxonomy" id="412755"/>
    <lineage>
        <taxon>unclassified sequences</taxon>
        <taxon>metagenomes</taxon>
        <taxon>ecological metagenomes</taxon>
    </lineage>
</organism>
<keyword evidence="2" id="KW-0813">Transport</keyword>
<dbReference type="Gene3D" id="3.40.190.10">
    <property type="entry name" value="Periplasmic binding protein-like II"/>
    <property type="match status" value="1"/>
</dbReference>
<proteinExistence type="inferred from homology"/>
<feature type="domain" description="Solute-binding protein family 5" evidence="4">
    <location>
        <begin position="1"/>
        <end position="236"/>
    </location>
</feature>
<feature type="non-terminal residue" evidence="5">
    <location>
        <position position="260"/>
    </location>
</feature>
<accession>X1HST5</accession>
<dbReference type="AlphaFoldDB" id="X1HST5"/>
<dbReference type="SUPFAM" id="SSF53850">
    <property type="entry name" value="Periplasmic binding protein-like II"/>
    <property type="match status" value="1"/>
</dbReference>
<gene>
    <name evidence="5" type="ORF">S03H2_51340</name>
</gene>
<evidence type="ECO:0000256" key="1">
    <source>
        <dbReference type="ARBA" id="ARBA00005695"/>
    </source>
</evidence>
<reference evidence="5" key="1">
    <citation type="journal article" date="2014" name="Front. Microbiol.">
        <title>High frequency of phylogenetically diverse reductive dehalogenase-homologous genes in deep subseafloor sedimentary metagenomes.</title>
        <authorList>
            <person name="Kawai M."/>
            <person name="Futagami T."/>
            <person name="Toyoda A."/>
            <person name="Takaki Y."/>
            <person name="Nishi S."/>
            <person name="Hori S."/>
            <person name="Arai W."/>
            <person name="Tsubouchi T."/>
            <person name="Morono Y."/>
            <person name="Uchiyama I."/>
            <person name="Ito T."/>
            <person name="Fujiyama A."/>
            <person name="Inagaki F."/>
            <person name="Takami H."/>
        </authorList>
    </citation>
    <scope>NUCLEOTIDE SEQUENCE</scope>
    <source>
        <strain evidence="5">Expedition CK06-06</strain>
    </source>
</reference>
<dbReference type="PANTHER" id="PTHR30290:SF9">
    <property type="entry name" value="OLIGOPEPTIDE-BINDING PROTEIN APPA"/>
    <property type="match status" value="1"/>
</dbReference>
<evidence type="ECO:0000259" key="4">
    <source>
        <dbReference type="Pfam" id="PF00496"/>
    </source>
</evidence>
<evidence type="ECO:0000256" key="3">
    <source>
        <dbReference type="ARBA" id="ARBA00022729"/>
    </source>
</evidence>
<dbReference type="InterPro" id="IPR000914">
    <property type="entry name" value="SBP_5_dom"/>
</dbReference>
<dbReference type="GO" id="GO:1904680">
    <property type="term" value="F:peptide transmembrane transporter activity"/>
    <property type="evidence" value="ECO:0007669"/>
    <property type="project" value="TreeGrafter"/>
</dbReference>
<evidence type="ECO:0000313" key="5">
    <source>
        <dbReference type="EMBL" id="GAH72512.1"/>
    </source>
</evidence>
<dbReference type="InterPro" id="IPR039424">
    <property type="entry name" value="SBP_5"/>
</dbReference>
<dbReference type="Gene3D" id="3.90.76.10">
    <property type="entry name" value="Dipeptide-binding Protein, Domain 1"/>
    <property type="match status" value="1"/>
</dbReference>
<dbReference type="PANTHER" id="PTHR30290">
    <property type="entry name" value="PERIPLASMIC BINDING COMPONENT OF ABC TRANSPORTER"/>
    <property type="match status" value="1"/>
</dbReference>
<comment type="similarity">
    <text evidence="1">Belongs to the bacterial solute-binding protein 5 family.</text>
</comment>
<protein>
    <recommendedName>
        <fullName evidence="4">Solute-binding protein family 5 domain-containing protein</fullName>
    </recommendedName>
</protein>
<dbReference type="EMBL" id="BARU01032562">
    <property type="protein sequence ID" value="GAH72512.1"/>
    <property type="molecule type" value="Genomic_DNA"/>
</dbReference>
<feature type="non-terminal residue" evidence="5">
    <location>
        <position position="1"/>
    </location>
</feature>
<name>X1HST5_9ZZZZ</name>
<dbReference type="Pfam" id="PF00496">
    <property type="entry name" value="SBP_bac_5"/>
    <property type="match status" value="1"/>
</dbReference>
<dbReference type="GO" id="GO:0015833">
    <property type="term" value="P:peptide transport"/>
    <property type="evidence" value="ECO:0007669"/>
    <property type="project" value="TreeGrafter"/>
</dbReference>
<comment type="caution">
    <text evidence="5">The sequence shown here is derived from an EMBL/GenBank/DDBJ whole genome shotgun (WGS) entry which is preliminary data.</text>
</comment>